<dbReference type="GO" id="GO:0009738">
    <property type="term" value="P:abscisic acid-activated signaling pathway"/>
    <property type="evidence" value="ECO:0007669"/>
    <property type="project" value="InterPro"/>
</dbReference>
<evidence type="ECO:0000259" key="2">
    <source>
        <dbReference type="Pfam" id="PF00407"/>
    </source>
</evidence>
<proteinExistence type="inferred from homology"/>
<keyword evidence="4" id="KW-1185">Reference proteome</keyword>
<comment type="caution">
    <text evidence="3">The sequence shown here is derived from an EMBL/GenBank/DDBJ whole genome shotgun (WGS) entry which is preliminary data.</text>
</comment>
<dbReference type="GO" id="GO:0010427">
    <property type="term" value="F:abscisic acid binding"/>
    <property type="evidence" value="ECO:0007669"/>
    <property type="project" value="InterPro"/>
</dbReference>
<accession>A0AAV6XPF4</accession>
<dbReference type="PANTHER" id="PTHR31213:SF157">
    <property type="entry name" value="MAJOR ALLERGEN MAL D 1-LIKE"/>
    <property type="match status" value="1"/>
</dbReference>
<dbReference type="InterPro" id="IPR000916">
    <property type="entry name" value="Bet_v_I/MLP"/>
</dbReference>
<feature type="domain" description="Bet v I/Major latex protein" evidence="2">
    <location>
        <begin position="1"/>
        <end position="149"/>
    </location>
</feature>
<dbReference type="SUPFAM" id="SSF55961">
    <property type="entry name" value="Bet v1-like"/>
    <property type="match status" value="1"/>
</dbReference>
<dbReference type="InterPro" id="IPR024949">
    <property type="entry name" value="Bet_v_I_allergen"/>
</dbReference>
<dbReference type="EMBL" id="WHWC01000005">
    <property type="protein sequence ID" value="KAG8382497.1"/>
    <property type="molecule type" value="Genomic_DNA"/>
</dbReference>
<dbReference type="Gene3D" id="3.30.530.20">
    <property type="match status" value="1"/>
</dbReference>
<dbReference type="GO" id="GO:0005634">
    <property type="term" value="C:nucleus"/>
    <property type="evidence" value="ECO:0007669"/>
    <property type="project" value="TreeGrafter"/>
</dbReference>
<dbReference type="GO" id="GO:0006952">
    <property type="term" value="P:defense response"/>
    <property type="evidence" value="ECO:0007669"/>
    <property type="project" value="InterPro"/>
</dbReference>
<dbReference type="PANTHER" id="PTHR31213">
    <property type="entry name" value="OS08G0374000 PROTEIN-RELATED"/>
    <property type="match status" value="1"/>
</dbReference>
<protein>
    <recommendedName>
        <fullName evidence="2">Bet v I/Major latex protein domain-containing protein</fullName>
    </recommendedName>
</protein>
<evidence type="ECO:0000313" key="3">
    <source>
        <dbReference type="EMBL" id="KAG8382497.1"/>
    </source>
</evidence>
<dbReference type="AlphaFoldDB" id="A0AAV6XPF4"/>
<gene>
    <name evidence="3" type="ORF">BUALT_Bualt05G0083400</name>
</gene>
<evidence type="ECO:0000256" key="1">
    <source>
        <dbReference type="ARBA" id="ARBA00009744"/>
    </source>
</evidence>
<evidence type="ECO:0000313" key="4">
    <source>
        <dbReference type="Proteomes" id="UP000826271"/>
    </source>
</evidence>
<dbReference type="Proteomes" id="UP000826271">
    <property type="component" value="Unassembled WGS sequence"/>
</dbReference>
<dbReference type="GO" id="GO:0004864">
    <property type="term" value="F:protein phosphatase inhibitor activity"/>
    <property type="evidence" value="ECO:0007669"/>
    <property type="project" value="InterPro"/>
</dbReference>
<dbReference type="Pfam" id="PF00407">
    <property type="entry name" value="Bet_v_1"/>
    <property type="match status" value="1"/>
</dbReference>
<dbReference type="GO" id="GO:0038023">
    <property type="term" value="F:signaling receptor activity"/>
    <property type="evidence" value="ECO:0007669"/>
    <property type="project" value="InterPro"/>
</dbReference>
<dbReference type="InterPro" id="IPR050279">
    <property type="entry name" value="Plant_def-hormone_signal"/>
</dbReference>
<dbReference type="PRINTS" id="PR00634">
    <property type="entry name" value="BETALLERGEN"/>
</dbReference>
<organism evidence="3 4">
    <name type="scientific">Buddleja alternifolia</name>
    <dbReference type="NCBI Taxonomy" id="168488"/>
    <lineage>
        <taxon>Eukaryota</taxon>
        <taxon>Viridiplantae</taxon>
        <taxon>Streptophyta</taxon>
        <taxon>Embryophyta</taxon>
        <taxon>Tracheophyta</taxon>
        <taxon>Spermatophyta</taxon>
        <taxon>Magnoliopsida</taxon>
        <taxon>eudicotyledons</taxon>
        <taxon>Gunneridae</taxon>
        <taxon>Pentapetalae</taxon>
        <taxon>asterids</taxon>
        <taxon>lamiids</taxon>
        <taxon>Lamiales</taxon>
        <taxon>Scrophulariaceae</taxon>
        <taxon>Buddlejeae</taxon>
        <taxon>Buddleja</taxon>
    </lineage>
</organism>
<dbReference type="CDD" id="cd07816">
    <property type="entry name" value="Bet_v1-like"/>
    <property type="match status" value="1"/>
</dbReference>
<dbReference type="FunFam" id="3.30.530.20:FF:000007">
    <property type="entry name" value="Major pollen allergen Bet v 1-A"/>
    <property type="match status" value="1"/>
</dbReference>
<comment type="similarity">
    <text evidence="1">Belongs to the BetVI family.</text>
</comment>
<dbReference type="InterPro" id="IPR023393">
    <property type="entry name" value="START-like_dom_sf"/>
</dbReference>
<sequence length="155" mass="17128">MGVKSIFHELKAKVSPSRLFKALVTESANVVPKFAPHPIKNIEIVGGGAVQPGCVLQTNFENGTYMKHKFDAIDTENYLCKYSLIEGDILGDKFEKISYEVKFVASEDGGCVIKQNIEHHTKGDVEFNEDEIKEQSVGVFKACEQYLAANPNVCA</sequence>
<dbReference type="GO" id="GO:0005737">
    <property type="term" value="C:cytoplasm"/>
    <property type="evidence" value="ECO:0007669"/>
    <property type="project" value="TreeGrafter"/>
</dbReference>
<name>A0AAV6XPF4_9LAMI</name>
<reference evidence="3" key="1">
    <citation type="submission" date="2019-10" db="EMBL/GenBank/DDBJ databases">
        <authorList>
            <person name="Zhang R."/>
            <person name="Pan Y."/>
            <person name="Wang J."/>
            <person name="Ma R."/>
            <person name="Yu S."/>
        </authorList>
    </citation>
    <scope>NUCLEOTIDE SEQUENCE</scope>
    <source>
        <strain evidence="3">LA-IB0</strain>
        <tissue evidence="3">Leaf</tissue>
    </source>
</reference>